<evidence type="ECO:0000313" key="2">
    <source>
        <dbReference type="Proteomes" id="UP000048984"/>
    </source>
</evidence>
<dbReference type="InterPro" id="IPR039556">
    <property type="entry name" value="ICL/PEPM"/>
</dbReference>
<accession>A0A0P6WFV3</accession>
<name>A0A0P6WFV3_9HYPH</name>
<dbReference type="CDD" id="cd00377">
    <property type="entry name" value="ICL_PEPM"/>
    <property type="match status" value="1"/>
</dbReference>
<evidence type="ECO:0000313" key="1">
    <source>
        <dbReference type="EMBL" id="KPL55319.1"/>
    </source>
</evidence>
<dbReference type="GO" id="GO:0016829">
    <property type="term" value="F:lyase activity"/>
    <property type="evidence" value="ECO:0007669"/>
    <property type="project" value="UniProtKB-KW"/>
</dbReference>
<dbReference type="RefSeq" id="WP_054361485.1">
    <property type="nucleotide sequence ID" value="NZ_LJYW01000001.1"/>
</dbReference>
<reference evidence="1 2" key="1">
    <citation type="submission" date="2015-09" db="EMBL/GenBank/DDBJ databases">
        <authorList>
            <person name="Jackson K.R."/>
            <person name="Lunt B.L."/>
            <person name="Fisher J.N.B."/>
            <person name="Gardner A.V."/>
            <person name="Bailey M.E."/>
            <person name="Deus L.M."/>
            <person name="Earl A.S."/>
            <person name="Gibby P.D."/>
            <person name="Hartmann K.A."/>
            <person name="Liu J.E."/>
            <person name="Manci A.M."/>
            <person name="Nielsen D.A."/>
            <person name="Solomon M.B."/>
            <person name="Breakwell D.P."/>
            <person name="Burnett S.H."/>
            <person name="Grose J.H."/>
        </authorList>
    </citation>
    <scope>NUCLEOTIDE SEQUENCE [LARGE SCALE GENOMIC DNA]</scope>
    <source>
        <strain evidence="1 2">16</strain>
    </source>
</reference>
<comment type="caution">
    <text evidence="1">The sequence shown here is derived from an EMBL/GenBank/DDBJ whole genome shotgun (WGS) entry which is preliminary data.</text>
</comment>
<proteinExistence type="predicted"/>
<protein>
    <submittedName>
        <fullName evidence="1">2-methylisocitrate lyase</fullName>
    </submittedName>
</protein>
<dbReference type="SUPFAM" id="SSF51621">
    <property type="entry name" value="Phosphoenolpyruvate/pyruvate domain"/>
    <property type="match status" value="1"/>
</dbReference>
<keyword evidence="2" id="KW-1185">Reference proteome</keyword>
<dbReference type="PANTHER" id="PTHR42905">
    <property type="entry name" value="PHOSPHOENOLPYRUVATE CARBOXYLASE"/>
    <property type="match status" value="1"/>
</dbReference>
<dbReference type="InterPro" id="IPR040442">
    <property type="entry name" value="Pyrv_kinase-like_dom_sf"/>
</dbReference>
<gene>
    <name evidence="1" type="ORF">ABB55_26360</name>
</gene>
<dbReference type="InterPro" id="IPR015813">
    <property type="entry name" value="Pyrv/PenolPyrv_kinase-like_dom"/>
</dbReference>
<reference evidence="1 2" key="2">
    <citation type="submission" date="2015-10" db="EMBL/GenBank/DDBJ databases">
        <title>Draft Genome Sequence of Prosthecomicrobium hirschii ATCC 27832.</title>
        <authorList>
            <person name="Daniel J."/>
            <person name="Givan S.A."/>
            <person name="Brun Y.V."/>
            <person name="Brown P.J."/>
        </authorList>
    </citation>
    <scope>NUCLEOTIDE SEQUENCE [LARGE SCALE GENOMIC DNA]</scope>
    <source>
        <strain evidence="1 2">16</strain>
    </source>
</reference>
<dbReference type="Proteomes" id="UP000048984">
    <property type="component" value="Unassembled WGS sequence"/>
</dbReference>
<dbReference type="Gene3D" id="3.20.20.60">
    <property type="entry name" value="Phosphoenolpyruvate-binding domains"/>
    <property type="match status" value="1"/>
</dbReference>
<dbReference type="PANTHER" id="PTHR42905:SF16">
    <property type="entry name" value="CARBOXYPHOSPHONOENOLPYRUVATE PHOSPHONOMUTASE-LIKE PROTEIN (AFU_ORTHOLOGUE AFUA_5G07230)"/>
    <property type="match status" value="1"/>
</dbReference>
<dbReference type="AlphaFoldDB" id="A0A0P6WFV3"/>
<organism evidence="1 2">
    <name type="scientific">Prosthecodimorpha hirschii</name>
    <dbReference type="NCBI Taxonomy" id="665126"/>
    <lineage>
        <taxon>Bacteria</taxon>
        <taxon>Pseudomonadati</taxon>
        <taxon>Pseudomonadota</taxon>
        <taxon>Alphaproteobacteria</taxon>
        <taxon>Hyphomicrobiales</taxon>
        <taxon>Ancalomicrobiaceae</taxon>
        <taxon>Prosthecodimorpha</taxon>
    </lineage>
</organism>
<dbReference type="STRING" id="665126.ABB55_26360"/>
<sequence length="255" mass="26995">MPIATAEKRRNFHEMHREGCFLLPNPWDLGSLRRLEAMGFRAVASTSSGLAWTRGRKDYELDRATVLDHLAELAGATDLPVNADFENGFAEAPEGVAESVTLAVATGIAGLSIEDAADGRLYERDLAVARIAAARAAIDAAGGDTLLVARSEAYLVGRPDLGEVIARLTAFAAAGADCLYAPGMTDLDEIEATVRAVAPKPINVLMRGPEMRVADLAARGVRRVSVGGALATAAWAGFDAAARLFLEEGRVPPRR</sequence>
<keyword evidence="1" id="KW-0456">Lyase</keyword>
<dbReference type="Pfam" id="PF13714">
    <property type="entry name" value="PEP_mutase"/>
    <property type="match status" value="1"/>
</dbReference>
<dbReference type="EMBL" id="LJYW01000001">
    <property type="protein sequence ID" value="KPL55319.1"/>
    <property type="molecule type" value="Genomic_DNA"/>
</dbReference>